<reference evidence="2 3" key="1">
    <citation type="submission" date="2017-07" db="EMBL/GenBank/DDBJ databases">
        <title>Isolation and development of strain Bacillus megaterium SR7 for enhanced growth and metabolite production under supercritical carbon dioxide.</title>
        <authorList>
            <person name="Freedman A.J.E."/>
            <person name="Peet K.C."/>
            <person name="Boock J.T."/>
            <person name="Penn K."/>
            <person name="Prather K.L.J."/>
            <person name="Thompson J.R."/>
        </authorList>
    </citation>
    <scope>NUCLEOTIDE SEQUENCE [LARGE SCALE GENOMIC DNA]</scope>
    <source>
        <strain evidence="2 3">SR7</strain>
    </source>
</reference>
<evidence type="ECO:0000256" key="1">
    <source>
        <dbReference type="SAM" id="Phobius"/>
    </source>
</evidence>
<accession>A0AA86LUC3</accession>
<protein>
    <submittedName>
        <fullName evidence="2">Uncharacterized protein</fullName>
    </submittedName>
</protein>
<organism evidence="2 3">
    <name type="scientific">Priestia megaterium</name>
    <name type="common">Bacillus megaterium</name>
    <dbReference type="NCBI Taxonomy" id="1404"/>
    <lineage>
        <taxon>Bacteria</taxon>
        <taxon>Bacillati</taxon>
        <taxon>Bacillota</taxon>
        <taxon>Bacilli</taxon>
        <taxon>Bacillales</taxon>
        <taxon>Bacillaceae</taxon>
        <taxon>Priestia</taxon>
    </lineage>
</organism>
<sequence>MIRHMIRADIMKARRTVLVPIVFLAPLLTFLYECTNFLLRIEVMIHQAEEKQTGLWQIFLYDKQFILSLTIPLSITLAASVIANIEHQGNAWKQLLALPIKRSSLFLGKFALLFLAICLSGVVSYFVFLLFGLFFDLGDDIPWMQLLGDSVLPFLCSIPIMVFQLYLSISIKNQSFAILIGALSSMGGLFFALSPLTKWIPWAYPLNGSTIRLNYRTQHLILNPDLMYVLVCSFVIGILLLIVAAWLFARKKEV</sequence>
<feature type="transmembrane region" description="Helical" evidence="1">
    <location>
        <begin position="106"/>
        <end position="131"/>
    </location>
</feature>
<dbReference type="CDD" id="cd21809">
    <property type="entry name" value="ABC-2_lan_permease-like"/>
    <property type="match status" value="1"/>
</dbReference>
<keyword evidence="1" id="KW-1133">Transmembrane helix</keyword>
<feature type="transmembrane region" description="Helical" evidence="1">
    <location>
        <begin position="176"/>
        <end position="196"/>
    </location>
</feature>
<proteinExistence type="predicted"/>
<dbReference type="Proteomes" id="UP000253834">
    <property type="component" value="Chromosome"/>
</dbReference>
<keyword evidence="1" id="KW-0472">Membrane</keyword>
<keyword evidence="1" id="KW-0812">Transmembrane</keyword>
<feature type="transmembrane region" description="Helical" evidence="1">
    <location>
        <begin position="151"/>
        <end position="169"/>
    </location>
</feature>
<evidence type="ECO:0000313" key="3">
    <source>
        <dbReference type="Proteomes" id="UP000253834"/>
    </source>
</evidence>
<gene>
    <name evidence="2" type="ORF">CIB87_04925</name>
</gene>
<feature type="transmembrane region" description="Helical" evidence="1">
    <location>
        <begin position="65"/>
        <end position="85"/>
    </location>
</feature>
<dbReference type="Pfam" id="PF12730">
    <property type="entry name" value="ABC2_membrane_4"/>
    <property type="match status" value="1"/>
</dbReference>
<evidence type="ECO:0000313" key="2">
    <source>
        <dbReference type="EMBL" id="AXI28392.1"/>
    </source>
</evidence>
<name>A0AA86LUC3_PRIMG</name>
<dbReference type="AlphaFoldDB" id="A0AA86LUC3"/>
<dbReference type="EMBL" id="CP022674">
    <property type="protein sequence ID" value="AXI28392.1"/>
    <property type="molecule type" value="Genomic_DNA"/>
</dbReference>
<feature type="transmembrane region" description="Helical" evidence="1">
    <location>
        <begin position="226"/>
        <end position="249"/>
    </location>
</feature>